<gene>
    <name evidence="2" type="ORF">D3874_19995</name>
</gene>
<evidence type="ECO:0000313" key="2">
    <source>
        <dbReference type="EMBL" id="RJF90100.1"/>
    </source>
</evidence>
<dbReference type="Pfam" id="PF04273">
    <property type="entry name" value="BLH_phosphatase"/>
    <property type="match status" value="1"/>
</dbReference>
<dbReference type="RefSeq" id="WP_119782401.1">
    <property type="nucleotide sequence ID" value="NZ_QYUK01000011.1"/>
</dbReference>
<reference evidence="2 3" key="1">
    <citation type="submission" date="2018-09" db="EMBL/GenBank/DDBJ databases">
        <authorList>
            <person name="Zhu H."/>
        </authorList>
    </citation>
    <scope>NUCLEOTIDE SEQUENCE [LARGE SCALE GENOMIC DNA]</scope>
    <source>
        <strain evidence="2 3">K1W22B-8</strain>
    </source>
</reference>
<dbReference type="InterPro" id="IPR005939">
    <property type="entry name" value="BLH_phosphatase-like"/>
</dbReference>
<dbReference type="InterPro" id="IPR029021">
    <property type="entry name" value="Prot-tyrosine_phosphatase-like"/>
</dbReference>
<dbReference type="AlphaFoldDB" id="A0A418WJF9"/>
<comment type="caution">
    <text evidence="2">The sequence shown here is derived from an EMBL/GenBank/DDBJ whole genome shotgun (WGS) entry which is preliminary data.</text>
</comment>
<feature type="domain" description="Beta-lactamase hydrolase-like protein phosphatase-like" evidence="1">
    <location>
        <begin position="12"/>
        <end position="111"/>
    </location>
</feature>
<dbReference type="GO" id="GO:0016787">
    <property type="term" value="F:hydrolase activity"/>
    <property type="evidence" value="ECO:0007669"/>
    <property type="project" value="InterPro"/>
</dbReference>
<proteinExistence type="predicted"/>
<dbReference type="SUPFAM" id="SSF52799">
    <property type="entry name" value="(Phosphotyrosine protein) phosphatases II"/>
    <property type="match status" value="1"/>
</dbReference>
<name>A0A418WJF9_9PROT</name>
<keyword evidence="3" id="KW-1185">Reference proteome</keyword>
<sequence length="150" mass="15547">MTIRPPAGIGRFAAGEQPDAVDLAQLAAQGFKAVVNLRQAGEVTRAFDPSDEGQLVTSLGLDYVHLPIAVEDLSAATVSAFRERVSSLPGPVYVHCGMGQRAATLALIVEAEASGTAAAEAITAVELQGLSITPKVKNFIASYLNSRLAA</sequence>
<evidence type="ECO:0000313" key="3">
    <source>
        <dbReference type="Proteomes" id="UP000284605"/>
    </source>
</evidence>
<evidence type="ECO:0000259" key="1">
    <source>
        <dbReference type="Pfam" id="PF04273"/>
    </source>
</evidence>
<dbReference type="Proteomes" id="UP000284605">
    <property type="component" value="Unassembled WGS sequence"/>
</dbReference>
<organism evidence="2 3">
    <name type="scientific">Oleomonas cavernae</name>
    <dbReference type="NCBI Taxonomy" id="2320859"/>
    <lineage>
        <taxon>Bacteria</taxon>
        <taxon>Pseudomonadati</taxon>
        <taxon>Pseudomonadota</taxon>
        <taxon>Alphaproteobacteria</taxon>
        <taxon>Acetobacterales</taxon>
        <taxon>Acetobacteraceae</taxon>
        <taxon>Oleomonas</taxon>
    </lineage>
</organism>
<dbReference type="Gene3D" id="3.90.190.10">
    <property type="entry name" value="Protein tyrosine phosphatase superfamily"/>
    <property type="match status" value="1"/>
</dbReference>
<dbReference type="OrthoDB" id="9805710at2"/>
<accession>A0A418WJF9</accession>
<dbReference type="EMBL" id="QYUK01000011">
    <property type="protein sequence ID" value="RJF90100.1"/>
    <property type="molecule type" value="Genomic_DNA"/>
</dbReference>
<protein>
    <recommendedName>
        <fullName evidence="1">Beta-lactamase hydrolase-like protein phosphatase-like domain-containing protein</fullName>
    </recommendedName>
</protein>